<keyword evidence="1" id="KW-1133">Transmembrane helix</keyword>
<evidence type="ECO:0000313" key="3">
    <source>
        <dbReference type="Proteomes" id="UP000324800"/>
    </source>
</evidence>
<organism evidence="2 3">
    <name type="scientific">Streblomastix strix</name>
    <dbReference type="NCBI Taxonomy" id="222440"/>
    <lineage>
        <taxon>Eukaryota</taxon>
        <taxon>Metamonada</taxon>
        <taxon>Preaxostyla</taxon>
        <taxon>Oxymonadida</taxon>
        <taxon>Streblomastigidae</taxon>
        <taxon>Streblomastix</taxon>
    </lineage>
</organism>
<proteinExistence type="predicted"/>
<sequence length="176" mass="19229">MNFPEFFTQASICTGKDDDAIDCVCPTTPEELKNIPKSKCECIFNDLRGSCKYCIGEPTDDDECICPTLPALLETIPKRKCDCVKADLRTDCQPIRCVDSTIPEQGCICTSTFHQQGCICPSLGLELEGIPLTVCECIEKGDLRSECTSGSGFVSVRITLSLIVVSVIIPTFVLIF</sequence>
<keyword evidence="1" id="KW-0812">Transmembrane</keyword>
<accession>A0A5J4U5A5</accession>
<gene>
    <name evidence="2" type="ORF">EZS28_039113</name>
</gene>
<dbReference type="EMBL" id="SNRW01020540">
    <property type="protein sequence ID" value="KAA6365360.1"/>
    <property type="molecule type" value="Genomic_DNA"/>
</dbReference>
<protein>
    <submittedName>
        <fullName evidence="2">Uncharacterized protein</fullName>
    </submittedName>
</protein>
<dbReference type="AlphaFoldDB" id="A0A5J4U5A5"/>
<evidence type="ECO:0000313" key="2">
    <source>
        <dbReference type="EMBL" id="KAA6365360.1"/>
    </source>
</evidence>
<name>A0A5J4U5A5_9EUKA</name>
<feature type="transmembrane region" description="Helical" evidence="1">
    <location>
        <begin position="154"/>
        <end position="175"/>
    </location>
</feature>
<comment type="caution">
    <text evidence="2">The sequence shown here is derived from an EMBL/GenBank/DDBJ whole genome shotgun (WGS) entry which is preliminary data.</text>
</comment>
<keyword evidence="1" id="KW-0472">Membrane</keyword>
<dbReference type="Proteomes" id="UP000324800">
    <property type="component" value="Unassembled WGS sequence"/>
</dbReference>
<reference evidence="2 3" key="1">
    <citation type="submission" date="2019-03" db="EMBL/GenBank/DDBJ databases">
        <title>Single cell metagenomics reveals metabolic interactions within the superorganism composed of flagellate Streblomastix strix and complex community of Bacteroidetes bacteria on its surface.</title>
        <authorList>
            <person name="Treitli S.C."/>
            <person name="Kolisko M."/>
            <person name="Husnik F."/>
            <person name="Keeling P."/>
            <person name="Hampl V."/>
        </authorList>
    </citation>
    <scope>NUCLEOTIDE SEQUENCE [LARGE SCALE GENOMIC DNA]</scope>
    <source>
        <strain evidence="2">ST1C</strain>
    </source>
</reference>
<evidence type="ECO:0000256" key="1">
    <source>
        <dbReference type="SAM" id="Phobius"/>
    </source>
</evidence>